<name>A0A829MKN7_9MYCO</name>
<evidence type="ECO:0000313" key="1">
    <source>
        <dbReference type="EMBL" id="ESV64423.1"/>
    </source>
</evidence>
<dbReference type="Proteomes" id="UP000018502">
    <property type="component" value="Unassembled WGS sequence"/>
</dbReference>
<sequence length="50" mass="5706">MAMRVQPKSYCTFTFKTPTLSRHRADGSTCSASDIAVSQYARHDQRNLDR</sequence>
<dbReference type="AlphaFoldDB" id="A0A829MKN7"/>
<gene>
    <name evidence="1" type="ORF">L833_1807</name>
</gene>
<organism evidence="1 2">
    <name type="scientific">Mycobacteroides abscessus MAB_091912_2446</name>
    <dbReference type="NCBI Taxonomy" id="1335414"/>
    <lineage>
        <taxon>Bacteria</taxon>
        <taxon>Bacillati</taxon>
        <taxon>Actinomycetota</taxon>
        <taxon>Actinomycetes</taxon>
        <taxon>Mycobacteriales</taxon>
        <taxon>Mycobacteriaceae</taxon>
        <taxon>Mycobacteroides</taxon>
        <taxon>Mycobacteroides abscessus</taxon>
    </lineage>
</organism>
<reference evidence="1 2" key="1">
    <citation type="journal article" date="2014" name="Emerg. Infect. Dis.">
        <title>High-level Relatedness among Mycobacterium abscessus subsp. massiliense Strains from Widely Separated Outbreaks.</title>
        <authorList>
            <person name="Tettelin H."/>
            <person name="Davidson R.M."/>
            <person name="Agrawal S."/>
            <person name="Aitken M.L."/>
            <person name="Shallom S."/>
            <person name="Hasan N.A."/>
            <person name="Strong M."/>
            <person name="Nogueira de Moura V.C."/>
            <person name="De Groote M.A."/>
            <person name="Duarte R.S."/>
            <person name="Hine E."/>
            <person name="Parankush S."/>
            <person name="Su Q."/>
            <person name="Daugherty S.C."/>
            <person name="Fraser C.M."/>
            <person name="Brown-Elliott B.A."/>
            <person name="Wallace R.J.Jr."/>
            <person name="Holland S.M."/>
            <person name="Sampaio E.P."/>
            <person name="Olivier K.N."/>
            <person name="Jackson M."/>
            <person name="Zelazny A.M."/>
        </authorList>
    </citation>
    <scope>NUCLEOTIDE SEQUENCE [LARGE SCALE GENOMIC DNA]</scope>
    <source>
        <strain evidence="1 2">MAB_091912_2446</strain>
    </source>
</reference>
<dbReference type="EMBL" id="AYTF01000001">
    <property type="protein sequence ID" value="ESV64423.1"/>
    <property type="molecule type" value="Genomic_DNA"/>
</dbReference>
<comment type="caution">
    <text evidence="1">The sequence shown here is derived from an EMBL/GenBank/DDBJ whole genome shotgun (WGS) entry which is preliminary data.</text>
</comment>
<accession>A0A829MKN7</accession>
<protein>
    <submittedName>
        <fullName evidence="1">Uncharacterized protein</fullName>
    </submittedName>
</protein>
<proteinExistence type="predicted"/>
<evidence type="ECO:0000313" key="2">
    <source>
        <dbReference type="Proteomes" id="UP000018502"/>
    </source>
</evidence>